<keyword evidence="1" id="KW-0732">Signal</keyword>
<reference evidence="2" key="1">
    <citation type="submission" date="2020-07" db="EMBL/GenBank/DDBJ databases">
        <authorList>
            <person name="Nazaruddin N."/>
        </authorList>
    </citation>
    <scope>NUCLEOTIDE SEQUENCE</scope>
</reference>
<dbReference type="Proteomes" id="UP000752696">
    <property type="component" value="Unassembled WGS sequence"/>
</dbReference>
<comment type="caution">
    <text evidence="2">The sequence shown here is derived from an EMBL/GenBank/DDBJ whole genome shotgun (WGS) entry which is preliminary data.</text>
</comment>
<name>A0A6V7GU72_9HYME</name>
<dbReference type="OrthoDB" id="8183954at2759"/>
<dbReference type="PANTHER" id="PTHR11257">
    <property type="entry name" value="CHEMOSENSORY PROTEIN-RELATED"/>
    <property type="match status" value="1"/>
</dbReference>
<gene>
    <name evidence="2" type="ORF">MHI_LOCUS109711</name>
</gene>
<dbReference type="InterPro" id="IPR005055">
    <property type="entry name" value="A10/PebIII"/>
</dbReference>
<accession>A0A6V7GU72</accession>
<protein>
    <submittedName>
        <fullName evidence="2">Uncharacterized protein</fullName>
    </submittedName>
</protein>
<feature type="chain" id="PRO_5028108596" evidence="1">
    <location>
        <begin position="22"/>
        <end position="144"/>
    </location>
</feature>
<evidence type="ECO:0000256" key="1">
    <source>
        <dbReference type="SAM" id="SignalP"/>
    </source>
</evidence>
<keyword evidence="3" id="KW-1185">Reference proteome</keyword>
<feature type="signal peptide" evidence="1">
    <location>
        <begin position="1"/>
        <end position="21"/>
    </location>
</feature>
<proteinExistence type="predicted"/>
<dbReference type="EMBL" id="CAJDYZ010001795">
    <property type="protein sequence ID" value="CAD1469115.1"/>
    <property type="molecule type" value="Genomic_DNA"/>
</dbReference>
<evidence type="ECO:0000313" key="3">
    <source>
        <dbReference type="Proteomes" id="UP000752696"/>
    </source>
</evidence>
<dbReference type="AlphaFoldDB" id="A0A6V7GU72"/>
<organism evidence="2 3">
    <name type="scientific">Heterotrigona itama</name>
    <dbReference type="NCBI Taxonomy" id="395501"/>
    <lineage>
        <taxon>Eukaryota</taxon>
        <taxon>Metazoa</taxon>
        <taxon>Ecdysozoa</taxon>
        <taxon>Arthropoda</taxon>
        <taxon>Hexapoda</taxon>
        <taxon>Insecta</taxon>
        <taxon>Pterygota</taxon>
        <taxon>Neoptera</taxon>
        <taxon>Endopterygota</taxon>
        <taxon>Hymenoptera</taxon>
        <taxon>Apocrita</taxon>
        <taxon>Aculeata</taxon>
        <taxon>Apoidea</taxon>
        <taxon>Anthophila</taxon>
        <taxon>Apidae</taxon>
        <taxon>Heterotrigona</taxon>
    </lineage>
</organism>
<dbReference type="PANTHER" id="PTHR11257:SF12">
    <property type="entry name" value="EJACULATORY BULB-SPECIFIC PROTEIN 3-RELATED"/>
    <property type="match status" value="1"/>
</dbReference>
<dbReference type="SUPFAM" id="SSF100910">
    <property type="entry name" value="Chemosensory protein Csp2"/>
    <property type="match status" value="1"/>
</dbReference>
<sequence>MKTVLIALATICFLHFGEVHSEDKYTTKYDDVDINAVLNSERLLNGYVSCLLDRGACTPDAVELKSEFSFLSRITFEIAGNLPDALEHDCSACSEKQKEIANKISHYLIDHKAEEWSLLEAKYDPTGAYRQRYLQDRVKEKAID</sequence>
<dbReference type="Pfam" id="PF03392">
    <property type="entry name" value="OS-D"/>
    <property type="match status" value="1"/>
</dbReference>
<dbReference type="InterPro" id="IPR036682">
    <property type="entry name" value="OS_D_A10/PebIII_sf"/>
</dbReference>
<dbReference type="Gene3D" id="1.10.2080.10">
    <property type="entry name" value="Insect odorant-binding protein A10/Ejaculatory bulb-specific protein 3"/>
    <property type="match status" value="1"/>
</dbReference>
<evidence type="ECO:0000313" key="2">
    <source>
        <dbReference type="EMBL" id="CAD1469115.1"/>
    </source>
</evidence>